<dbReference type="InterPro" id="IPR027599">
    <property type="entry name" value="PqqD-rel_X"/>
</dbReference>
<reference evidence="1 2" key="1">
    <citation type="submission" date="2019-11" db="EMBL/GenBank/DDBJ databases">
        <title>Type strains purchased from KCTC, JCM and DSMZ.</title>
        <authorList>
            <person name="Lu H."/>
        </authorList>
    </citation>
    <scope>NUCLEOTIDE SEQUENCE [LARGE SCALE GENOMIC DNA]</scope>
    <source>
        <strain evidence="1 2">KCTC 42409</strain>
    </source>
</reference>
<dbReference type="RefSeq" id="WP_155438976.1">
    <property type="nucleotide sequence ID" value="NZ_WNLA01000005.1"/>
</dbReference>
<protein>
    <submittedName>
        <fullName evidence="1">HPr-rel-A system PqqD family peptide chaperone</fullName>
    </submittedName>
</protein>
<keyword evidence="2" id="KW-1185">Reference proteome</keyword>
<dbReference type="NCBIfam" id="TIGR04353">
    <property type="entry name" value="PqqD_rel_X"/>
    <property type="match status" value="1"/>
</dbReference>
<accession>A0A6L6Q002</accession>
<organism evidence="1 2">
    <name type="scientific">Pseudoduganella ginsengisoli</name>
    <dbReference type="NCBI Taxonomy" id="1462440"/>
    <lineage>
        <taxon>Bacteria</taxon>
        <taxon>Pseudomonadati</taxon>
        <taxon>Pseudomonadota</taxon>
        <taxon>Betaproteobacteria</taxon>
        <taxon>Burkholderiales</taxon>
        <taxon>Oxalobacteraceae</taxon>
        <taxon>Telluria group</taxon>
        <taxon>Pseudoduganella</taxon>
    </lineage>
</organism>
<evidence type="ECO:0000313" key="2">
    <source>
        <dbReference type="Proteomes" id="UP000484015"/>
    </source>
</evidence>
<dbReference type="Proteomes" id="UP000484015">
    <property type="component" value="Unassembled WGS sequence"/>
</dbReference>
<dbReference type="AlphaFoldDB" id="A0A6L6Q002"/>
<sequence length="93" mass="10298">MPALWRLTPGLTLRYRTWDNEAYVLYHNLTSDTHLMDAAAIEVLEALRSAPAPIEALAQALRLDASHLEPLSELLAELQEIALVECLPVPLPA</sequence>
<proteinExistence type="predicted"/>
<comment type="caution">
    <text evidence="1">The sequence shown here is derived from an EMBL/GenBank/DDBJ whole genome shotgun (WGS) entry which is preliminary data.</text>
</comment>
<name>A0A6L6Q002_9BURK</name>
<gene>
    <name evidence="1" type="ORF">GM668_10895</name>
</gene>
<evidence type="ECO:0000313" key="1">
    <source>
        <dbReference type="EMBL" id="MTW02588.1"/>
    </source>
</evidence>
<dbReference type="OrthoDB" id="8563960at2"/>
<dbReference type="EMBL" id="WNLA01000005">
    <property type="protein sequence ID" value="MTW02588.1"/>
    <property type="molecule type" value="Genomic_DNA"/>
</dbReference>